<organism evidence="17 18">
    <name type="scientific">Roseivirga misakiensis</name>
    <dbReference type="NCBI Taxonomy" id="1563681"/>
    <lineage>
        <taxon>Bacteria</taxon>
        <taxon>Pseudomonadati</taxon>
        <taxon>Bacteroidota</taxon>
        <taxon>Cytophagia</taxon>
        <taxon>Cytophagales</taxon>
        <taxon>Roseivirgaceae</taxon>
        <taxon>Roseivirga</taxon>
    </lineage>
</organism>
<dbReference type="PANTHER" id="PTHR45528">
    <property type="entry name" value="SENSOR HISTIDINE KINASE CPXA"/>
    <property type="match status" value="1"/>
</dbReference>
<evidence type="ECO:0000313" key="18">
    <source>
        <dbReference type="Proteomes" id="UP000095552"/>
    </source>
</evidence>
<dbReference type="CDD" id="cd00075">
    <property type="entry name" value="HATPase"/>
    <property type="match status" value="1"/>
</dbReference>
<keyword evidence="11 14" id="KW-1133">Transmembrane helix</keyword>
<dbReference type="InterPro" id="IPR036890">
    <property type="entry name" value="HATPase_C_sf"/>
</dbReference>
<name>A0A1E5T6Y5_9BACT</name>
<evidence type="ECO:0000259" key="15">
    <source>
        <dbReference type="PROSITE" id="PS50109"/>
    </source>
</evidence>
<dbReference type="PROSITE" id="PS50885">
    <property type="entry name" value="HAMP"/>
    <property type="match status" value="1"/>
</dbReference>
<dbReference type="InterPro" id="IPR005467">
    <property type="entry name" value="His_kinase_dom"/>
</dbReference>
<dbReference type="Pfam" id="PF00672">
    <property type="entry name" value="HAMP"/>
    <property type="match status" value="1"/>
</dbReference>
<dbReference type="SUPFAM" id="SSF47384">
    <property type="entry name" value="Homodimeric domain of signal transducing histidine kinase"/>
    <property type="match status" value="1"/>
</dbReference>
<evidence type="ECO:0000313" key="17">
    <source>
        <dbReference type="EMBL" id="OEK07108.1"/>
    </source>
</evidence>
<sequence>MNRLSIRSKVAFAFFGVFVLISTITGILLYLFIQSTLEKTHIQSSFLEARSILEDTEFDPIQIPITDTDQWIYIWFQSANEQQEIYQKSGFPFDANLLLDFNDQSFMLEEVEGNVSFLSDTVTYVLARKQVTSGENGTLNLVLAKNNDEFKQQLTRVKGNMVLANLLAIALSLSLAYFLSGYSLKPIKAIIAKAQEVKAGTKMARLPVADSGDEIAQLSNTMNAMIARIEASINDQNRFFSSAAHELRTPLANMLSEIEYRMSKKGQVDNESLDSIRDEVVRLKVVVQDFLLVSQLKNETLELRKRSIRLDDIVYDVLEKSRPTLRKSGYEIKVSLPKELTKVELDSEKMESLILNLIDNAQKYGDNAEPIIIKIEESTDKLSLEVQNNISDQDVVKGSNLGLWVCQRIAELHGFTLSTASNAGKFTVSLILQKRA</sequence>
<feature type="domain" description="HAMP" evidence="16">
    <location>
        <begin position="181"/>
        <end position="234"/>
    </location>
</feature>
<evidence type="ECO:0000256" key="6">
    <source>
        <dbReference type="ARBA" id="ARBA00022679"/>
    </source>
</evidence>
<evidence type="ECO:0000259" key="16">
    <source>
        <dbReference type="PROSITE" id="PS50885"/>
    </source>
</evidence>
<dbReference type="SMART" id="SM00388">
    <property type="entry name" value="HisKA"/>
    <property type="match status" value="1"/>
</dbReference>
<dbReference type="SMART" id="SM00304">
    <property type="entry name" value="HAMP"/>
    <property type="match status" value="1"/>
</dbReference>
<evidence type="ECO:0000256" key="8">
    <source>
        <dbReference type="ARBA" id="ARBA00022741"/>
    </source>
</evidence>
<dbReference type="SUPFAM" id="SSF55874">
    <property type="entry name" value="ATPase domain of HSP90 chaperone/DNA topoisomerase II/histidine kinase"/>
    <property type="match status" value="1"/>
</dbReference>
<keyword evidence="4" id="KW-1003">Cell membrane</keyword>
<keyword evidence="8" id="KW-0547">Nucleotide-binding</keyword>
<evidence type="ECO:0000256" key="7">
    <source>
        <dbReference type="ARBA" id="ARBA00022692"/>
    </source>
</evidence>
<dbReference type="Gene3D" id="3.30.565.10">
    <property type="entry name" value="Histidine kinase-like ATPase, C-terminal domain"/>
    <property type="match status" value="1"/>
</dbReference>
<dbReference type="Pfam" id="PF00512">
    <property type="entry name" value="HisKA"/>
    <property type="match status" value="1"/>
</dbReference>
<dbReference type="EMBL" id="MDGQ01000003">
    <property type="protein sequence ID" value="OEK07108.1"/>
    <property type="molecule type" value="Genomic_DNA"/>
</dbReference>
<dbReference type="SMART" id="SM00387">
    <property type="entry name" value="HATPase_c"/>
    <property type="match status" value="1"/>
</dbReference>
<evidence type="ECO:0000256" key="14">
    <source>
        <dbReference type="SAM" id="Phobius"/>
    </source>
</evidence>
<feature type="transmembrane region" description="Helical" evidence="14">
    <location>
        <begin position="12"/>
        <end position="33"/>
    </location>
</feature>
<evidence type="ECO:0000256" key="13">
    <source>
        <dbReference type="ARBA" id="ARBA00023136"/>
    </source>
</evidence>
<dbReference type="InterPro" id="IPR050398">
    <property type="entry name" value="HssS/ArlS-like"/>
</dbReference>
<dbReference type="InterPro" id="IPR003661">
    <property type="entry name" value="HisK_dim/P_dom"/>
</dbReference>
<dbReference type="Gene3D" id="1.10.287.130">
    <property type="match status" value="1"/>
</dbReference>
<evidence type="ECO:0000256" key="9">
    <source>
        <dbReference type="ARBA" id="ARBA00022777"/>
    </source>
</evidence>
<reference evidence="17 18" key="1">
    <citation type="submission" date="2016-08" db="EMBL/GenBank/DDBJ databases">
        <title>Draft genome of Fabibacter sp. strain SK-8.</title>
        <authorList>
            <person name="Wong S.-K."/>
            <person name="Hamasaki K."/>
            <person name="Yoshizawa S."/>
        </authorList>
    </citation>
    <scope>NUCLEOTIDE SEQUENCE [LARGE SCALE GENOMIC DNA]</scope>
    <source>
        <strain evidence="17 18">SK-8</strain>
    </source>
</reference>
<protein>
    <recommendedName>
        <fullName evidence="3">histidine kinase</fullName>
        <ecNumber evidence="3">2.7.13.3</ecNumber>
    </recommendedName>
</protein>
<feature type="transmembrane region" description="Helical" evidence="14">
    <location>
        <begin position="161"/>
        <end position="179"/>
    </location>
</feature>
<dbReference type="GO" id="GO:0000155">
    <property type="term" value="F:phosphorelay sensor kinase activity"/>
    <property type="evidence" value="ECO:0007669"/>
    <property type="project" value="InterPro"/>
</dbReference>
<dbReference type="RefSeq" id="WP_069834420.1">
    <property type="nucleotide sequence ID" value="NZ_MDGQ01000003.1"/>
</dbReference>
<feature type="domain" description="Histidine kinase" evidence="15">
    <location>
        <begin position="242"/>
        <end position="436"/>
    </location>
</feature>
<keyword evidence="6" id="KW-0808">Transferase</keyword>
<dbReference type="InterPro" id="IPR003594">
    <property type="entry name" value="HATPase_dom"/>
</dbReference>
<keyword evidence="5" id="KW-0597">Phosphoprotein</keyword>
<evidence type="ECO:0000256" key="4">
    <source>
        <dbReference type="ARBA" id="ARBA00022475"/>
    </source>
</evidence>
<dbReference type="Pfam" id="PF02518">
    <property type="entry name" value="HATPase_c"/>
    <property type="match status" value="1"/>
</dbReference>
<evidence type="ECO:0000256" key="11">
    <source>
        <dbReference type="ARBA" id="ARBA00022989"/>
    </source>
</evidence>
<evidence type="ECO:0000256" key="12">
    <source>
        <dbReference type="ARBA" id="ARBA00023012"/>
    </source>
</evidence>
<dbReference type="AlphaFoldDB" id="A0A1E5T6Y5"/>
<evidence type="ECO:0000256" key="1">
    <source>
        <dbReference type="ARBA" id="ARBA00000085"/>
    </source>
</evidence>
<keyword evidence="13 14" id="KW-0472">Membrane</keyword>
<dbReference type="InterPro" id="IPR003660">
    <property type="entry name" value="HAMP_dom"/>
</dbReference>
<dbReference type="Proteomes" id="UP000095552">
    <property type="component" value="Unassembled WGS sequence"/>
</dbReference>
<dbReference type="STRING" id="1563681.BFP71_05475"/>
<dbReference type="GO" id="GO:0005524">
    <property type="term" value="F:ATP binding"/>
    <property type="evidence" value="ECO:0007669"/>
    <property type="project" value="UniProtKB-KW"/>
</dbReference>
<keyword evidence="9" id="KW-0418">Kinase</keyword>
<comment type="subcellular location">
    <subcellularLocation>
        <location evidence="2">Cell membrane</location>
        <topology evidence="2">Multi-pass membrane protein</topology>
    </subcellularLocation>
</comment>
<comment type="caution">
    <text evidence="17">The sequence shown here is derived from an EMBL/GenBank/DDBJ whole genome shotgun (WGS) entry which is preliminary data.</text>
</comment>
<dbReference type="SUPFAM" id="SSF158472">
    <property type="entry name" value="HAMP domain-like"/>
    <property type="match status" value="1"/>
</dbReference>
<keyword evidence="12" id="KW-0902">Two-component regulatory system</keyword>
<dbReference type="PANTHER" id="PTHR45528:SF1">
    <property type="entry name" value="SENSOR HISTIDINE KINASE CPXA"/>
    <property type="match status" value="1"/>
</dbReference>
<keyword evidence="7 14" id="KW-0812">Transmembrane</keyword>
<evidence type="ECO:0000256" key="2">
    <source>
        <dbReference type="ARBA" id="ARBA00004651"/>
    </source>
</evidence>
<comment type="catalytic activity">
    <reaction evidence="1">
        <text>ATP + protein L-histidine = ADP + protein N-phospho-L-histidine.</text>
        <dbReference type="EC" id="2.7.13.3"/>
    </reaction>
</comment>
<dbReference type="EC" id="2.7.13.3" evidence="3"/>
<dbReference type="Gene3D" id="6.10.340.10">
    <property type="match status" value="1"/>
</dbReference>
<evidence type="ECO:0000256" key="10">
    <source>
        <dbReference type="ARBA" id="ARBA00022840"/>
    </source>
</evidence>
<dbReference type="CDD" id="cd00082">
    <property type="entry name" value="HisKA"/>
    <property type="match status" value="1"/>
</dbReference>
<keyword evidence="18" id="KW-1185">Reference proteome</keyword>
<evidence type="ECO:0000256" key="5">
    <source>
        <dbReference type="ARBA" id="ARBA00022553"/>
    </source>
</evidence>
<dbReference type="InterPro" id="IPR036097">
    <property type="entry name" value="HisK_dim/P_sf"/>
</dbReference>
<gene>
    <name evidence="17" type="ORF">BFP71_05475</name>
</gene>
<dbReference type="CDD" id="cd06225">
    <property type="entry name" value="HAMP"/>
    <property type="match status" value="1"/>
</dbReference>
<dbReference type="PROSITE" id="PS50109">
    <property type="entry name" value="HIS_KIN"/>
    <property type="match status" value="1"/>
</dbReference>
<dbReference type="OrthoDB" id="594725at2"/>
<keyword evidence="10" id="KW-0067">ATP-binding</keyword>
<accession>A0A1E5T6Y5</accession>
<proteinExistence type="predicted"/>
<dbReference type="GO" id="GO:0005886">
    <property type="term" value="C:plasma membrane"/>
    <property type="evidence" value="ECO:0007669"/>
    <property type="project" value="UniProtKB-SubCell"/>
</dbReference>
<evidence type="ECO:0000256" key="3">
    <source>
        <dbReference type="ARBA" id="ARBA00012438"/>
    </source>
</evidence>